<dbReference type="Proteomes" id="UP000287651">
    <property type="component" value="Unassembled WGS sequence"/>
</dbReference>
<name>A0A426ZE88_ENSVE</name>
<dbReference type="PANTHER" id="PTHR36033:SF1">
    <property type="entry name" value="NUCLEIC ACID-BINDING PROTEINS SUPERFAMILY"/>
    <property type="match status" value="1"/>
</dbReference>
<dbReference type="Pfam" id="PF17246">
    <property type="entry name" value="CDC24_OB1"/>
    <property type="match status" value="1"/>
</dbReference>
<dbReference type="PANTHER" id="PTHR36033">
    <property type="entry name" value="NUCLEIC ACID-BINDING PROTEINS SUPERFAMILY"/>
    <property type="match status" value="1"/>
</dbReference>
<accession>A0A426ZE88</accession>
<evidence type="ECO:0000259" key="1">
    <source>
        <dbReference type="Pfam" id="PF17246"/>
    </source>
</evidence>
<dbReference type="InterPro" id="IPR035201">
    <property type="entry name" value="Cdc24_OB1"/>
</dbReference>
<dbReference type="AlphaFoldDB" id="A0A426ZE88"/>
<dbReference type="EMBL" id="AMZH03007043">
    <property type="protein sequence ID" value="RRT62291.1"/>
    <property type="molecule type" value="Genomic_DNA"/>
</dbReference>
<evidence type="ECO:0000313" key="3">
    <source>
        <dbReference type="Proteomes" id="UP000287651"/>
    </source>
</evidence>
<reference evidence="2 3" key="1">
    <citation type="journal article" date="2014" name="Agronomy (Basel)">
        <title>A Draft Genome Sequence for Ensete ventricosum, the Drought-Tolerant Tree Against Hunger.</title>
        <authorList>
            <person name="Harrison J."/>
            <person name="Moore K.A."/>
            <person name="Paszkiewicz K."/>
            <person name="Jones T."/>
            <person name="Grant M."/>
            <person name="Ambacheew D."/>
            <person name="Muzemil S."/>
            <person name="Studholme D.J."/>
        </authorList>
    </citation>
    <scope>NUCLEOTIDE SEQUENCE [LARGE SCALE GENOMIC DNA]</scope>
</reference>
<organism evidence="2 3">
    <name type="scientific">Ensete ventricosum</name>
    <name type="common">Abyssinian banana</name>
    <name type="synonym">Musa ensete</name>
    <dbReference type="NCBI Taxonomy" id="4639"/>
    <lineage>
        <taxon>Eukaryota</taxon>
        <taxon>Viridiplantae</taxon>
        <taxon>Streptophyta</taxon>
        <taxon>Embryophyta</taxon>
        <taxon>Tracheophyta</taxon>
        <taxon>Spermatophyta</taxon>
        <taxon>Magnoliopsida</taxon>
        <taxon>Liliopsida</taxon>
        <taxon>Zingiberales</taxon>
        <taxon>Musaceae</taxon>
        <taxon>Ensete</taxon>
    </lineage>
</organism>
<proteinExistence type="predicted"/>
<protein>
    <recommendedName>
        <fullName evidence="1">Cell division control protein 24 OB domain-containing protein</fullName>
    </recommendedName>
</protein>
<feature type="domain" description="Cell division control protein 24 OB" evidence="1">
    <location>
        <begin position="22"/>
        <end position="84"/>
    </location>
</feature>
<comment type="caution">
    <text evidence="2">The sequence shown here is derived from an EMBL/GenBank/DDBJ whole genome shotgun (WGS) entry which is preliminary data.</text>
</comment>
<sequence length="117" mass="12391">MASPFLSIADSTTSTEGHGDAFLGFVEYARSMLSSDAEEDPDAGGGGDPPIPPWSWVVSKIVKSCMAYSSGVTPAILLSDLFQVVSFSSLDQTLPLSRCLPVSVYLANLLFIVSLSR</sequence>
<evidence type="ECO:0000313" key="2">
    <source>
        <dbReference type="EMBL" id="RRT62291.1"/>
    </source>
</evidence>
<gene>
    <name evidence="2" type="ORF">B296_00032371</name>
</gene>